<evidence type="ECO:0000313" key="3">
    <source>
        <dbReference type="Proteomes" id="UP001157126"/>
    </source>
</evidence>
<gene>
    <name evidence="2" type="ORF">GCM10025883_21990</name>
</gene>
<evidence type="ECO:0000313" key="2">
    <source>
        <dbReference type="EMBL" id="GMA40154.1"/>
    </source>
</evidence>
<name>A0ABQ6ITW0_9MICO</name>
<feature type="compositionally biased region" description="Basic and acidic residues" evidence="1">
    <location>
        <begin position="72"/>
        <end position="84"/>
    </location>
</feature>
<dbReference type="EMBL" id="BSUO01000001">
    <property type="protein sequence ID" value="GMA40154.1"/>
    <property type="molecule type" value="Genomic_DNA"/>
</dbReference>
<accession>A0ABQ6ITW0</accession>
<proteinExistence type="predicted"/>
<organism evidence="2 3">
    <name type="scientific">Mobilicoccus caccae</name>
    <dbReference type="NCBI Taxonomy" id="1859295"/>
    <lineage>
        <taxon>Bacteria</taxon>
        <taxon>Bacillati</taxon>
        <taxon>Actinomycetota</taxon>
        <taxon>Actinomycetes</taxon>
        <taxon>Micrococcales</taxon>
        <taxon>Dermatophilaceae</taxon>
        <taxon>Mobilicoccus</taxon>
    </lineage>
</organism>
<comment type="caution">
    <text evidence="2">The sequence shown here is derived from an EMBL/GenBank/DDBJ whole genome shotgun (WGS) entry which is preliminary data.</text>
</comment>
<protein>
    <submittedName>
        <fullName evidence="2">Uncharacterized protein</fullName>
    </submittedName>
</protein>
<dbReference type="Proteomes" id="UP001157126">
    <property type="component" value="Unassembled WGS sequence"/>
</dbReference>
<evidence type="ECO:0000256" key="1">
    <source>
        <dbReference type="SAM" id="MobiDB-lite"/>
    </source>
</evidence>
<feature type="region of interest" description="Disordered" evidence="1">
    <location>
        <begin position="52"/>
        <end position="84"/>
    </location>
</feature>
<keyword evidence="3" id="KW-1185">Reference proteome</keyword>
<reference evidence="3" key="1">
    <citation type="journal article" date="2019" name="Int. J. Syst. Evol. Microbiol.">
        <title>The Global Catalogue of Microorganisms (GCM) 10K type strain sequencing project: providing services to taxonomists for standard genome sequencing and annotation.</title>
        <authorList>
            <consortium name="The Broad Institute Genomics Platform"/>
            <consortium name="The Broad Institute Genome Sequencing Center for Infectious Disease"/>
            <person name="Wu L."/>
            <person name="Ma J."/>
        </authorList>
    </citation>
    <scope>NUCLEOTIDE SEQUENCE [LARGE SCALE GENOMIC DNA]</scope>
    <source>
        <strain evidence="3">NBRC 113072</strain>
    </source>
</reference>
<sequence length="84" mass="9619">MPLRADRGAVAWRGRDIGERKKDEMANSEGLSIAYRLGWNIRRIAMMFLGPAQLGDQDDPTQRLHAERRRKSAEALARRESGKR</sequence>